<evidence type="ECO:0000313" key="1">
    <source>
        <dbReference type="EMBL" id="SFG86984.1"/>
    </source>
</evidence>
<proteinExistence type="predicted"/>
<dbReference type="AlphaFoldDB" id="A0A1I2VC91"/>
<keyword evidence="2" id="KW-1185">Reference proteome</keyword>
<name>A0A1I2VC91_9BACL</name>
<organism evidence="1 2">
    <name type="scientific">Sporolactobacillus nakayamae</name>
    <dbReference type="NCBI Taxonomy" id="269670"/>
    <lineage>
        <taxon>Bacteria</taxon>
        <taxon>Bacillati</taxon>
        <taxon>Bacillota</taxon>
        <taxon>Bacilli</taxon>
        <taxon>Bacillales</taxon>
        <taxon>Sporolactobacillaceae</taxon>
        <taxon>Sporolactobacillus</taxon>
    </lineage>
</organism>
<sequence>MDRITDPDDQNDSHPATARTGLNDLFFKTLDKLAEALDKLYETLDKFFKPLDKSAKTLDKVSVLIKLESICHRKCLPILSMCLGYA</sequence>
<protein>
    <recommendedName>
        <fullName evidence="3">LXG domain of WXG superfamily protein</fullName>
    </recommendedName>
</protein>
<accession>A0A1I2VC91</accession>
<reference evidence="2" key="1">
    <citation type="submission" date="2016-10" db="EMBL/GenBank/DDBJ databases">
        <authorList>
            <person name="Varghese N."/>
            <person name="Submissions S."/>
        </authorList>
    </citation>
    <scope>NUCLEOTIDE SEQUENCE [LARGE SCALE GENOMIC DNA]</scope>
    <source>
        <strain evidence="2">ATCC 700379</strain>
    </source>
</reference>
<dbReference type="EMBL" id="FOOY01000026">
    <property type="protein sequence ID" value="SFG86984.1"/>
    <property type="molecule type" value="Genomic_DNA"/>
</dbReference>
<evidence type="ECO:0008006" key="3">
    <source>
        <dbReference type="Google" id="ProtNLM"/>
    </source>
</evidence>
<dbReference type="STRING" id="269670.SAMN02982927_03043"/>
<gene>
    <name evidence="1" type="ORF">SAMN02982927_03043</name>
</gene>
<evidence type="ECO:0000313" key="2">
    <source>
        <dbReference type="Proteomes" id="UP000198752"/>
    </source>
</evidence>
<dbReference type="Proteomes" id="UP000198752">
    <property type="component" value="Unassembled WGS sequence"/>
</dbReference>